<feature type="region of interest" description="Disordered" evidence="2">
    <location>
        <begin position="539"/>
        <end position="719"/>
    </location>
</feature>
<dbReference type="EMBL" id="GGFM01000116">
    <property type="protein sequence ID" value="MBW20867.1"/>
    <property type="molecule type" value="Transcribed_RNA"/>
</dbReference>
<evidence type="ECO:0000256" key="1">
    <source>
        <dbReference type="SAM" id="Coils"/>
    </source>
</evidence>
<evidence type="ECO:0000313" key="3">
    <source>
        <dbReference type="EMBL" id="MBW20867.1"/>
    </source>
</evidence>
<dbReference type="GO" id="GO:0032259">
    <property type="term" value="P:methylation"/>
    <property type="evidence" value="ECO:0007669"/>
    <property type="project" value="UniProtKB-KW"/>
</dbReference>
<protein>
    <submittedName>
        <fullName evidence="3">Putative histone-lysine n-methyltransferase mll2</fullName>
    </submittedName>
</protein>
<feature type="compositionally biased region" description="Low complexity" evidence="2">
    <location>
        <begin position="628"/>
        <end position="640"/>
    </location>
</feature>
<feature type="compositionally biased region" description="Low complexity" evidence="2">
    <location>
        <begin position="548"/>
        <end position="558"/>
    </location>
</feature>
<feature type="region of interest" description="Disordered" evidence="2">
    <location>
        <begin position="428"/>
        <end position="462"/>
    </location>
</feature>
<keyword evidence="3" id="KW-0808">Transferase</keyword>
<accession>A0A2M3YX86</accession>
<feature type="region of interest" description="Disordered" evidence="2">
    <location>
        <begin position="211"/>
        <end position="234"/>
    </location>
</feature>
<reference evidence="3" key="1">
    <citation type="submission" date="2018-01" db="EMBL/GenBank/DDBJ databases">
        <title>An insight into the sialome of Amazonian anophelines.</title>
        <authorList>
            <person name="Ribeiro J.M."/>
            <person name="Scarpassa V."/>
            <person name="Calvo E."/>
        </authorList>
    </citation>
    <scope>NUCLEOTIDE SEQUENCE</scope>
    <source>
        <tissue evidence="3">Salivary glands</tissue>
    </source>
</reference>
<proteinExistence type="predicted"/>
<sequence>MLPACFGSISDLAAFIAKNNLNSPTGNTGSRQQLQKKILQREMKEKRKLSAVALKKRRKKRRRTISTSISETASELRNGTPPEADCNQQPETFGLPGTVSTKQTATIGQQQQQQQHQHLHPSSMVDHQLLLQQHMIKREQQDCLDEDNNNTTTSGALAAGAASGKLLILQRQQQQQQSTNLNCDNRTDTGAFESIGKELLAAASYSGDAQVHGQSLMGPTNHLPPTPPQSLQQSQLIHQRLLEGGEEMRSPQEQPSFLSNVYCKKVRQAQQLKAVQQQQQQQQLQQQLQQQQQQQHLAPPHPLHQQQLFFPNRPSSASKRQLTNSLGYASRQKRLKLLQARQQRSLESQNNSAPRYDEQGNLILIESQDPSRDEFIIPRERVISICNMDKNALDDYLNCDDEENSQDQDQELLKYFPQEEEEDTVLANVGGGQSSSSVGFGPTTPTSTTTQDADTTTGGYGGPLGDDCEQKLFQIRMILEKNQSNQNKQMQQSMAEAQLANASSSGSSASCAATGFEHQSGMSLPAGSAAASLAMLSQRHNTHGGSSGSTVSVPEPSGATGGGKQKFCGTLDLKQSSGGGTIDGGGTGYELGGGGPSSMVLQSPTARRRNCSFVPISHPISGGKQHLHQQQQQQQQQQHQTPNVSPFVSPRSTPIHRKPPKGPTNAGHTLNMLEAKLNHQLQQQQQQQLPSSGGPFLQQHLHHQQQQQQQHQQQHSFRSSGSVYIKNELPASAPPSPSLMQPFRFVSSMASGGGLNCGPLLSQPTVFQPIGGGPHQQQLQTANINSSTTTTTTPGGLPMTLEARSSSVPLLPNYDSYCNSSYNSVSQTPVPSEYDDFTDTGILDMLTEQSSTAQLTSTSSIKIEDAAELSMLSADLLDQQQTLQSQDQDRAASSAGGGFYSRAGGDGSGSIFNIISRSVPSTPLPMLGGGGMFGGPGAGGGKLGSSFAGNGGGAIVGGMGSRGRSMFELPKSVPSTPIMLGGGGGDGSCQDIPRMFQFSPEPSRDFLINGNSVDRSKSSSAASASNFYSSALGSVSGGGGGNGGGGLTGANGLGIASVTGVTDANGNVVSGSEMASLPTRAGGVSVSGGGGNGVGSSCSMHATGSNSNHHHHHAASAHPEPPTADMANLTDGIEGLSSDLDAVTDSMIDSDILQNL</sequence>
<feature type="compositionally biased region" description="Gly residues" evidence="2">
    <location>
        <begin position="577"/>
        <end position="596"/>
    </location>
</feature>
<feature type="compositionally biased region" description="Low complexity" evidence="2">
    <location>
        <begin position="704"/>
        <end position="715"/>
    </location>
</feature>
<feature type="region of interest" description="Disordered" evidence="2">
    <location>
        <begin position="1095"/>
        <end position="1131"/>
    </location>
</feature>
<feature type="region of interest" description="Disordered" evidence="2">
    <location>
        <begin position="56"/>
        <end position="99"/>
    </location>
</feature>
<evidence type="ECO:0000256" key="2">
    <source>
        <dbReference type="SAM" id="MobiDB-lite"/>
    </source>
</evidence>
<keyword evidence="3" id="KW-0489">Methyltransferase</keyword>
<name>A0A2M3YX86_9DIPT</name>
<feature type="coiled-coil region" evidence="1">
    <location>
        <begin position="267"/>
        <end position="294"/>
    </location>
</feature>
<dbReference type="GO" id="GO:0008168">
    <property type="term" value="F:methyltransferase activity"/>
    <property type="evidence" value="ECO:0007669"/>
    <property type="project" value="UniProtKB-KW"/>
</dbReference>
<organism evidence="3">
    <name type="scientific">Anopheles braziliensis</name>
    <dbReference type="NCBI Taxonomy" id="58242"/>
    <lineage>
        <taxon>Eukaryota</taxon>
        <taxon>Metazoa</taxon>
        <taxon>Ecdysozoa</taxon>
        <taxon>Arthropoda</taxon>
        <taxon>Hexapoda</taxon>
        <taxon>Insecta</taxon>
        <taxon>Pterygota</taxon>
        <taxon>Neoptera</taxon>
        <taxon>Endopterygota</taxon>
        <taxon>Diptera</taxon>
        <taxon>Nematocera</taxon>
        <taxon>Culicoidea</taxon>
        <taxon>Culicidae</taxon>
        <taxon>Anophelinae</taxon>
        <taxon>Anopheles</taxon>
    </lineage>
</organism>
<keyword evidence="1" id="KW-0175">Coiled coil</keyword>
<feature type="region of interest" description="Disordered" evidence="2">
    <location>
        <begin position="484"/>
        <end position="512"/>
    </location>
</feature>
<feature type="compositionally biased region" description="Low complexity" evidence="2">
    <location>
        <begin position="434"/>
        <end position="457"/>
    </location>
</feature>
<feature type="compositionally biased region" description="Low complexity" evidence="2">
    <location>
        <begin position="680"/>
        <end position="689"/>
    </location>
</feature>
<feature type="compositionally biased region" description="Low complexity" evidence="2">
    <location>
        <begin position="65"/>
        <end position="76"/>
    </location>
</feature>
<dbReference type="PANTHER" id="PTHR13270">
    <property type="entry name" value="PROTEIN C20ORF116-RELATED"/>
    <property type="match status" value="1"/>
</dbReference>
<feature type="compositionally biased region" description="Polar residues" evidence="2">
    <location>
        <begin position="641"/>
        <end position="652"/>
    </location>
</feature>
<feature type="region of interest" description="Disordered" evidence="2">
    <location>
        <begin position="880"/>
        <end position="899"/>
    </location>
</feature>
<dbReference type="AlphaFoldDB" id="A0A2M3YX86"/>